<dbReference type="OrthoDB" id="7026141at2"/>
<dbReference type="PATRIC" id="fig|50340.43.peg.4419"/>
<organism evidence="1 2">
    <name type="scientific">Pseudomonas asplenii</name>
    <dbReference type="NCBI Taxonomy" id="53407"/>
    <lineage>
        <taxon>Bacteria</taxon>
        <taxon>Pseudomonadati</taxon>
        <taxon>Pseudomonadota</taxon>
        <taxon>Gammaproteobacteria</taxon>
        <taxon>Pseudomonadales</taxon>
        <taxon>Pseudomonadaceae</taxon>
        <taxon>Pseudomonas</taxon>
    </lineage>
</organism>
<evidence type="ECO:0000313" key="2">
    <source>
        <dbReference type="Proteomes" id="UP000037931"/>
    </source>
</evidence>
<dbReference type="EMBL" id="JSYZ01000034">
    <property type="protein sequence ID" value="KPA87275.1"/>
    <property type="molecule type" value="Genomic_DNA"/>
</dbReference>
<evidence type="ECO:0000313" key="1">
    <source>
        <dbReference type="EMBL" id="KPA87275.1"/>
    </source>
</evidence>
<dbReference type="Proteomes" id="UP000037931">
    <property type="component" value="Unassembled WGS sequence"/>
</dbReference>
<dbReference type="STRING" id="50340.PF66_06185"/>
<evidence type="ECO:0008006" key="3">
    <source>
        <dbReference type="Google" id="ProtNLM"/>
    </source>
</evidence>
<protein>
    <recommendedName>
        <fullName evidence="3">DUF2634 domain-containing protein</fullName>
    </recommendedName>
</protein>
<dbReference type="InterPro" id="IPR020288">
    <property type="entry name" value="Sheath_initiator"/>
</dbReference>
<proteinExistence type="predicted"/>
<name>A0A0M9GBY3_9PSED</name>
<gene>
    <name evidence="1" type="ORF">PF66_06185</name>
</gene>
<dbReference type="RefSeq" id="WP_054064710.1">
    <property type="nucleotide sequence ID" value="NZ_JSYZ01000034.1"/>
</dbReference>
<keyword evidence="2" id="KW-1185">Reference proteome</keyword>
<accession>A0A0M9GBY3</accession>
<dbReference type="Pfam" id="PF10934">
    <property type="entry name" value="Sheath_initiator"/>
    <property type="match status" value="1"/>
</dbReference>
<sequence>MPKTLLLDQTAWDLILDASGNIALADEPYAIAQDVSTAVRTFLAECWYDTSLGLPYFENVLGQTPSPSFLRQKMIDAAMTVPNVANVEVVFVSFEGRAMTAQMKIIDTAGVESGVTFQ</sequence>
<dbReference type="AlphaFoldDB" id="A0A0M9GBY3"/>
<comment type="caution">
    <text evidence="1">The sequence shown here is derived from an EMBL/GenBank/DDBJ whole genome shotgun (WGS) entry which is preliminary data.</text>
</comment>
<reference evidence="1 2" key="1">
    <citation type="journal article" date="2015" name="PLoS ONE">
        <title>Rice-Infecting Pseudomonas Genomes Are Highly Accessorized and Harbor Multiple Putative Virulence Mechanisms to Cause Sheath Brown Rot.</title>
        <authorList>
            <person name="Quibod I.L."/>
            <person name="Grande G."/>
            <person name="Oreiro E.G."/>
            <person name="Borja F.N."/>
            <person name="Dossa G.S."/>
            <person name="Mauleon R."/>
            <person name="Cruz C.V."/>
            <person name="Oliva R."/>
        </authorList>
    </citation>
    <scope>NUCLEOTIDE SEQUENCE [LARGE SCALE GENOMIC DNA]</scope>
    <source>
        <strain evidence="1 2">IRRI 6609</strain>
    </source>
</reference>